<dbReference type="Gene3D" id="1.20.140.160">
    <property type="match status" value="1"/>
</dbReference>
<evidence type="ECO:0000256" key="3">
    <source>
        <dbReference type="ARBA" id="ARBA00023125"/>
    </source>
</evidence>
<dbReference type="Pfam" id="PF04542">
    <property type="entry name" value="Sigma70_r2"/>
    <property type="match status" value="1"/>
</dbReference>
<dbReference type="AlphaFoldDB" id="A0A5C6X0H9"/>
<dbReference type="InterPro" id="IPR007627">
    <property type="entry name" value="RNA_pol_sigma70_r2"/>
</dbReference>
<evidence type="ECO:0000256" key="4">
    <source>
        <dbReference type="ARBA" id="ARBA00023163"/>
    </source>
</evidence>
<dbReference type="GO" id="GO:0016987">
    <property type="term" value="F:sigma factor activity"/>
    <property type="evidence" value="ECO:0007669"/>
    <property type="project" value="UniProtKB-KW"/>
</dbReference>
<dbReference type="OrthoDB" id="9799825at2"/>
<dbReference type="PROSITE" id="PS00716">
    <property type="entry name" value="SIGMA70_2"/>
    <property type="match status" value="1"/>
</dbReference>
<reference evidence="6 7" key="1">
    <citation type="submission" date="2019-08" db="EMBL/GenBank/DDBJ databases">
        <title>Bradymonadales sp. TMQ4.</title>
        <authorList>
            <person name="Liang Q."/>
        </authorList>
    </citation>
    <scope>NUCLEOTIDE SEQUENCE [LARGE SCALE GENOMIC DNA]</scope>
    <source>
        <strain evidence="6 7">TMQ4</strain>
    </source>
</reference>
<dbReference type="NCBIfam" id="TIGR02937">
    <property type="entry name" value="sigma70-ECF"/>
    <property type="match status" value="1"/>
</dbReference>
<evidence type="ECO:0000256" key="2">
    <source>
        <dbReference type="ARBA" id="ARBA00023082"/>
    </source>
</evidence>
<keyword evidence="3" id="KW-0238">DNA-binding</keyword>
<dbReference type="SUPFAM" id="SSF88659">
    <property type="entry name" value="Sigma3 and sigma4 domains of RNA polymerase sigma factors"/>
    <property type="match status" value="1"/>
</dbReference>
<feature type="domain" description="RNA polymerase sigma-70" evidence="5">
    <location>
        <begin position="216"/>
        <end position="242"/>
    </location>
</feature>
<name>A0A5C6X0H9_9DELT</name>
<dbReference type="PANTHER" id="PTHR30385">
    <property type="entry name" value="SIGMA FACTOR F FLAGELLAR"/>
    <property type="match status" value="1"/>
</dbReference>
<dbReference type="Pfam" id="PF04545">
    <property type="entry name" value="Sigma70_r4"/>
    <property type="match status" value="1"/>
</dbReference>
<evidence type="ECO:0000313" key="6">
    <source>
        <dbReference type="EMBL" id="TXD35228.1"/>
    </source>
</evidence>
<dbReference type="PANTHER" id="PTHR30385:SF7">
    <property type="entry name" value="RNA POLYMERASE SIGMA FACTOR FLIA"/>
    <property type="match status" value="1"/>
</dbReference>
<comment type="caution">
    <text evidence="6">The sequence shown here is derived from an EMBL/GenBank/DDBJ whole genome shotgun (WGS) entry which is preliminary data.</text>
</comment>
<evidence type="ECO:0000256" key="1">
    <source>
        <dbReference type="ARBA" id="ARBA00023015"/>
    </source>
</evidence>
<keyword evidence="2" id="KW-0731">Sigma factor</keyword>
<organism evidence="6 7">
    <name type="scientific">Lujinxingia vulgaris</name>
    <dbReference type="NCBI Taxonomy" id="2600176"/>
    <lineage>
        <taxon>Bacteria</taxon>
        <taxon>Deltaproteobacteria</taxon>
        <taxon>Bradymonadales</taxon>
        <taxon>Lujinxingiaceae</taxon>
        <taxon>Lujinxingia</taxon>
    </lineage>
</organism>
<dbReference type="InterPro" id="IPR007630">
    <property type="entry name" value="RNA_pol_sigma70_r4"/>
</dbReference>
<keyword evidence="1" id="KW-0805">Transcription regulation</keyword>
<evidence type="ECO:0000259" key="5">
    <source>
        <dbReference type="PROSITE" id="PS00716"/>
    </source>
</evidence>
<dbReference type="InterPro" id="IPR013325">
    <property type="entry name" value="RNA_pol_sigma_r2"/>
</dbReference>
<dbReference type="InterPro" id="IPR014284">
    <property type="entry name" value="RNA_pol_sigma-70_dom"/>
</dbReference>
<dbReference type="Proteomes" id="UP000321412">
    <property type="component" value="Unassembled WGS sequence"/>
</dbReference>
<dbReference type="SUPFAM" id="SSF88946">
    <property type="entry name" value="Sigma2 domain of RNA polymerase sigma factors"/>
    <property type="match status" value="1"/>
</dbReference>
<gene>
    <name evidence="6" type="ORF">FRC98_17330</name>
</gene>
<evidence type="ECO:0000313" key="7">
    <source>
        <dbReference type="Proteomes" id="UP000321412"/>
    </source>
</evidence>
<dbReference type="InterPro" id="IPR000943">
    <property type="entry name" value="RNA_pol_sigma70"/>
</dbReference>
<accession>A0A5C6X0H9</accession>
<dbReference type="CDD" id="cd06171">
    <property type="entry name" value="Sigma70_r4"/>
    <property type="match status" value="1"/>
</dbReference>
<keyword evidence="4" id="KW-0804">Transcription</keyword>
<dbReference type="InterPro" id="IPR013324">
    <property type="entry name" value="RNA_pol_sigma_r3/r4-like"/>
</dbReference>
<proteinExistence type="predicted"/>
<keyword evidence="7" id="KW-1185">Reference proteome</keyword>
<dbReference type="EMBL" id="VOSM01000010">
    <property type="protein sequence ID" value="TXD35228.1"/>
    <property type="molecule type" value="Genomic_DNA"/>
</dbReference>
<sequence length="259" mass="29792">MRQPDALRRSSRIPDAMIQTSQAKATRDITGPLPDDTLELIRRFQKLVYKVAHQVHHSTGEELSFDDLVSWGFTGLLAAYERFDPEINSRFLTYAYYRIRGAMLDACRRHAQVISQQSVYEQAANEVLQAYSHVVYVSRQERTIEERMDLLGDIAGDLNMVYVLSQPPEQALRGRQTPALDALEKEQDERLVRELVAELDERARALIEGYYFEKRTLSELAEELGMSVSWASRMHARVLKELRARVEGESQYEALSPQV</sequence>
<dbReference type="GO" id="GO:0003677">
    <property type="term" value="F:DNA binding"/>
    <property type="evidence" value="ECO:0007669"/>
    <property type="project" value="UniProtKB-KW"/>
</dbReference>
<protein>
    <submittedName>
        <fullName evidence="6">Sigma-70 family RNA polymerase sigma factor</fullName>
    </submittedName>
</protein>
<dbReference type="GO" id="GO:0006352">
    <property type="term" value="P:DNA-templated transcription initiation"/>
    <property type="evidence" value="ECO:0007669"/>
    <property type="project" value="InterPro"/>
</dbReference>
<dbReference type="Gene3D" id="1.10.1740.10">
    <property type="match status" value="1"/>
</dbReference>